<reference evidence="2 3" key="1">
    <citation type="submission" date="2024-10" db="EMBL/GenBank/DDBJ databases">
        <authorList>
            <person name="Kim D."/>
        </authorList>
    </citation>
    <scope>NUCLEOTIDE SEQUENCE [LARGE SCALE GENOMIC DNA]</scope>
    <source>
        <strain evidence="2">BH-2024</strain>
    </source>
</reference>
<sequence>MAGLHFGTTMVAIDRVVLCFFVLFLSVYFLESIGGFYMTRFLFSLFSCSPEWWSPPGNRARWIGGGCTLIAIANILISSSNFVFTDFGSGQLAIAQRNFARFLRRFAQFAANNENPSVRLFLITFFCHNFLGLLILGVDRTMPFSLGLPLIDDNVRKKQFATLFRYWYFTNVAIDGHRSISLGFNGFLVSLLATLPSPIAWGTIIDNFCLFWTQKCGEKGACALYATDGLRFWLHFAYDGLRIVSLITVCSSFTTRLD</sequence>
<protein>
    <submittedName>
        <fullName evidence="2">Uncharacterized protein</fullName>
    </submittedName>
</protein>
<keyword evidence="1" id="KW-0472">Membrane</keyword>
<keyword evidence="1" id="KW-1133">Transmembrane helix</keyword>
<evidence type="ECO:0000313" key="3">
    <source>
        <dbReference type="Proteomes" id="UP001620626"/>
    </source>
</evidence>
<evidence type="ECO:0000256" key="1">
    <source>
        <dbReference type="SAM" id="Phobius"/>
    </source>
</evidence>
<feature type="transmembrane region" description="Helical" evidence="1">
    <location>
        <begin position="60"/>
        <end position="77"/>
    </location>
</feature>
<proteinExistence type="predicted"/>
<evidence type="ECO:0000313" key="2">
    <source>
        <dbReference type="EMBL" id="KAL3116666.1"/>
    </source>
</evidence>
<dbReference type="Pfam" id="PF03137">
    <property type="entry name" value="OATP"/>
    <property type="match status" value="2"/>
</dbReference>
<dbReference type="EMBL" id="JBICBT010000354">
    <property type="protein sequence ID" value="KAL3116666.1"/>
    <property type="molecule type" value="Genomic_DNA"/>
</dbReference>
<dbReference type="AlphaFoldDB" id="A0ABD2LNI0"/>
<feature type="transmembrane region" description="Helical" evidence="1">
    <location>
        <begin position="118"/>
        <end position="138"/>
    </location>
</feature>
<gene>
    <name evidence="2" type="ORF">niasHT_000744</name>
</gene>
<dbReference type="PANTHER" id="PTHR11388:SF150">
    <property type="entry name" value="SOLUTE CARRIER ORGANIC ANION TRANSPORTER FAMILY MEMBER"/>
    <property type="match status" value="1"/>
</dbReference>
<keyword evidence="1" id="KW-0812">Transmembrane</keyword>
<dbReference type="Proteomes" id="UP001620626">
    <property type="component" value="Unassembled WGS sequence"/>
</dbReference>
<comment type="caution">
    <text evidence="2">The sequence shown here is derived from an EMBL/GenBank/DDBJ whole genome shotgun (WGS) entry which is preliminary data.</text>
</comment>
<name>A0ABD2LNI0_9BILA</name>
<dbReference type="InterPro" id="IPR004156">
    <property type="entry name" value="OATP"/>
</dbReference>
<dbReference type="PANTHER" id="PTHR11388">
    <property type="entry name" value="ORGANIC ANION TRANSPORTER"/>
    <property type="match status" value="1"/>
</dbReference>
<accession>A0ABD2LNI0</accession>
<organism evidence="2 3">
    <name type="scientific">Heterodera trifolii</name>
    <dbReference type="NCBI Taxonomy" id="157864"/>
    <lineage>
        <taxon>Eukaryota</taxon>
        <taxon>Metazoa</taxon>
        <taxon>Ecdysozoa</taxon>
        <taxon>Nematoda</taxon>
        <taxon>Chromadorea</taxon>
        <taxon>Rhabditida</taxon>
        <taxon>Tylenchina</taxon>
        <taxon>Tylenchomorpha</taxon>
        <taxon>Tylenchoidea</taxon>
        <taxon>Heteroderidae</taxon>
        <taxon>Heteroderinae</taxon>
        <taxon>Heterodera</taxon>
    </lineage>
</organism>
<keyword evidence="3" id="KW-1185">Reference proteome</keyword>